<dbReference type="EMBL" id="AJSR01001690">
    <property type="protein sequence ID" value="EKM30345.1"/>
    <property type="molecule type" value="Genomic_DNA"/>
</dbReference>
<comment type="caution">
    <text evidence="1">The sequence shown here is derived from an EMBL/GenBank/DDBJ whole genome shotgun (WGS) entry which is preliminary data.</text>
</comment>
<dbReference type="AlphaFoldDB" id="A0A454CV85"/>
<dbReference type="Proteomes" id="UP000008367">
    <property type="component" value="Unassembled WGS sequence"/>
</dbReference>
<name>A0A454CV85_VIBHA</name>
<protein>
    <submittedName>
        <fullName evidence="1">Uncharacterized protein</fullName>
    </submittedName>
</protein>
<proteinExistence type="predicted"/>
<accession>A0A454CV85</accession>
<reference evidence="1 2" key="1">
    <citation type="submission" date="2012-10" db="EMBL/GenBank/DDBJ databases">
        <title>Genome sequence of Vibrio Cholerae HENC-02.</title>
        <authorList>
            <person name="Eppinger M."/>
            <person name="Hasan N.A."/>
            <person name="Sengamalay N."/>
            <person name="Hine E."/>
            <person name="Su Q."/>
            <person name="Daugherty S.C."/>
            <person name="Young S."/>
            <person name="Sadzewicz L."/>
            <person name="Tallon L."/>
            <person name="Cebula T.A."/>
            <person name="Ravel J."/>
            <person name="Colwell R.R."/>
        </authorList>
    </citation>
    <scope>NUCLEOTIDE SEQUENCE [LARGE SCALE GENOMIC DNA]</scope>
    <source>
        <strain evidence="1 2">HENC-02</strain>
    </source>
</reference>
<organism evidence="1 2">
    <name type="scientific">Vibrio harveyi</name>
    <name type="common">Beneckea harveyi</name>
    <dbReference type="NCBI Taxonomy" id="669"/>
    <lineage>
        <taxon>Bacteria</taxon>
        <taxon>Pseudomonadati</taxon>
        <taxon>Pseudomonadota</taxon>
        <taxon>Gammaproteobacteria</taxon>
        <taxon>Vibrionales</taxon>
        <taxon>Vibrionaceae</taxon>
        <taxon>Vibrio</taxon>
    </lineage>
</organism>
<gene>
    <name evidence="1" type="ORF">VCHENC02_3919</name>
</gene>
<evidence type="ECO:0000313" key="1">
    <source>
        <dbReference type="EMBL" id="EKM30345.1"/>
    </source>
</evidence>
<evidence type="ECO:0000313" key="2">
    <source>
        <dbReference type="Proteomes" id="UP000008367"/>
    </source>
</evidence>
<sequence>MAAYLSRPMIEQPIKAGSHVFVEVQPNGRTGAAAPNKAAFSKVRRV</sequence>